<name>A0A6I2UUK9_9FIRM</name>
<evidence type="ECO:0000256" key="6">
    <source>
        <dbReference type="ARBA" id="ARBA00022989"/>
    </source>
</evidence>
<dbReference type="InterPro" id="IPR036640">
    <property type="entry name" value="ABC1_TM_sf"/>
</dbReference>
<evidence type="ECO:0000256" key="3">
    <source>
        <dbReference type="ARBA" id="ARBA00022692"/>
    </source>
</evidence>
<dbReference type="PROSITE" id="PS50929">
    <property type="entry name" value="ABC_TM1F"/>
    <property type="match status" value="1"/>
</dbReference>
<organism evidence="11 12">
    <name type="scientific">Selenomonas montiformis</name>
    <dbReference type="NCBI Taxonomy" id="2652285"/>
    <lineage>
        <taxon>Bacteria</taxon>
        <taxon>Bacillati</taxon>
        <taxon>Bacillota</taxon>
        <taxon>Negativicutes</taxon>
        <taxon>Selenomonadales</taxon>
        <taxon>Selenomonadaceae</taxon>
        <taxon>Selenomonas</taxon>
    </lineage>
</organism>
<dbReference type="SUPFAM" id="SSF52540">
    <property type="entry name" value="P-loop containing nucleoside triphosphate hydrolases"/>
    <property type="match status" value="1"/>
</dbReference>
<dbReference type="Gene3D" id="3.40.50.300">
    <property type="entry name" value="P-loop containing nucleotide triphosphate hydrolases"/>
    <property type="match status" value="1"/>
</dbReference>
<evidence type="ECO:0000256" key="7">
    <source>
        <dbReference type="ARBA" id="ARBA00023136"/>
    </source>
</evidence>
<feature type="domain" description="ABC transmembrane type-1" evidence="10">
    <location>
        <begin position="34"/>
        <end position="333"/>
    </location>
</feature>
<dbReference type="GO" id="GO:0005524">
    <property type="term" value="F:ATP binding"/>
    <property type="evidence" value="ECO:0007669"/>
    <property type="project" value="UniProtKB-KW"/>
</dbReference>
<sequence length="578" mass="66429">MWFVLKGIFWRGFWRIFRGYWSSEHKWKARGLLAFVIALNFFDVYLLVRINTWYNKFYNALQQYQADQFWPLVGTFTLLAMLHIVVAVYAIYLRQMVQIKWRTWLTDQYLGRWMRKQVYYRLQVLRSDTDNPDQRISEDINQFVALTLQLLIGFLKQLTTLAAFGVVLWNLSGAFTVPFGSREFVIYGYMFWFSLLYSMVGTVCAHLVGRRLIGLNFDQQRFEADFRFNMMRVRENSESVAFYRGEQPESVGFRERFAKVIRNYWQLMRQTKLLNFYVNGYGQLAIIVPLVLAAPQYFAGTMALGGLMQTVSAFGRVQDALSYFVDSYDTIAQLAAVTRRLAGFTSHMEEAASIPNGVVRRETPAGAEKAVSLNELQVCLPDGRTLLRDCTLKLPQGCRVLITGASGCGKSTLLRTLSGIWPYGSGSLTLPQGTRVLFLPQRPYLPLGSLRRALYYPLSASGSEDRLKEVLRLVGLEAFIARLDDRDDWSRILSLGEQQRLAFARVLLVKPDCVFLDEATSALDEAREQEMYDLLRRQLPAMSVVSVGHRSTLFARHEEELHLFGDGSWRIRSIPAKV</sequence>
<evidence type="ECO:0000256" key="1">
    <source>
        <dbReference type="ARBA" id="ARBA00004651"/>
    </source>
</evidence>
<keyword evidence="3 8" id="KW-0812">Transmembrane</keyword>
<reference evidence="11 12" key="1">
    <citation type="submission" date="2019-08" db="EMBL/GenBank/DDBJ databases">
        <title>In-depth cultivation of the pig gut microbiome towards novel bacterial diversity and tailored functional studies.</title>
        <authorList>
            <person name="Wylensek D."/>
            <person name="Hitch T.C.A."/>
            <person name="Clavel T."/>
        </authorList>
    </citation>
    <scope>NUCLEOTIDE SEQUENCE [LARGE SCALE GENOMIC DNA]</scope>
    <source>
        <strain evidence="12">WCA-380-WT-3B3</strain>
    </source>
</reference>
<protein>
    <submittedName>
        <fullName evidence="11">ABC transporter ATP-binding protein/permease</fullName>
    </submittedName>
</protein>
<dbReference type="InterPro" id="IPR050835">
    <property type="entry name" value="ABC_transporter_sub-D"/>
</dbReference>
<comment type="caution">
    <text evidence="11">The sequence shown here is derived from an EMBL/GenBank/DDBJ whole genome shotgun (WGS) entry which is preliminary data.</text>
</comment>
<dbReference type="CDD" id="cd03223">
    <property type="entry name" value="ABCD_peroxisomal_ALDP"/>
    <property type="match status" value="1"/>
</dbReference>
<dbReference type="AlphaFoldDB" id="A0A6I2UUK9"/>
<feature type="transmembrane region" description="Helical" evidence="8">
    <location>
        <begin position="143"/>
        <end position="169"/>
    </location>
</feature>
<dbReference type="Pfam" id="PF06472">
    <property type="entry name" value="ABC_membrane_2"/>
    <property type="match status" value="1"/>
</dbReference>
<proteinExistence type="predicted"/>
<feature type="transmembrane region" description="Helical" evidence="8">
    <location>
        <begin position="189"/>
        <end position="209"/>
    </location>
</feature>
<dbReference type="GO" id="GO:0140359">
    <property type="term" value="F:ABC-type transporter activity"/>
    <property type="evidence" value="ECO:0007669"/>
    <property type="project" value="InterPro"/>
</dbReference>
<dbReference type="GO" id="GO:0016887">
    <property type="term" value="F:ATP hydrolysis activity"/>
    <property type="evidence" value="ECO:0007669"/>
    <property type="project" value="InterPro"/>
</dbReference>
<feature type="transmembrane region" description="Helical" evidence="8">
    <location>
        <begin position="31"/>
        <end position="48"/>
    </location>
</feature>
<dbReference type="SUPFAM" id="SSF90123">
    <property type="entry name" value="ABC transporter transmembrane region"/>
    <property type="match status" value="1"/>
</dbReference>
<gene>
    <name evidence="11" type="ORF">FYJ78_02300</name>
</gene>
<dbReference type="PANTHER" id="PTHR11384">
    <property type="entry name" value="ATP-BINDING CASSETTE, SUB-FAMILY D MEMBER"/>
    <property type="match status" value="1"/>
</dbReference>
<evidence type="ECO:0000256" key="8">
    <source>
        <dbReference type="SAM" id="Phobius"/>
    </source>
</evidence>
<dbReference type="InterPro" id="IPR011527">
    <property type="entry name" value="ABC1_TM_dom"/>
</dbReference>
<dbReference type="GO" id="GO:0005886">
    <property type="term" value="C:plasma membrane"/>
    <property type="evidence" value="ECO:0007669"/>
    <property type="project" value="UniProtKB-SubCell"/>
</dbReference>
<dbReference type="PROSITE" id="PS50893">
    <property type="entry name" value="ABC_TRANSPORTER_2"/>
    <property type="match status" value="1"/>
</dbReference>
<dbReference type="InterPro" id="IPR017871">
    <property type="entry name" value="ABC_transporter-like_CS"/>
</dbReference>
<dbReference type="Pfam" id="PF00005">
    <property type="entry name" value="ABC_tran"/>
    <property type="match status" value="1"/>
</dbReference>
<dbReference type="InterPro" id="IPR003593">
    <property type="entry name" value="AAA+_ATPase"/>
</dbReference>
<dbReference type="EMBL" id="VUNL01000002">
    <property type="protein sequence ID" value="MSV24035.1"/>
    <property type="molecule type" value="Genomic_DNA"/>
</dbReference>
<keyword evidence="6 8" id="KW-1133">Transmembrane helix</keyword>
<accession>A0A6I2UUK9</accession>
<feature type="domain" description="ABC transporter" evidence="9">
    <location>
        <begin position="371"/>
        <end position="574"/>
    </location>
</feature>
<dbReference type="PANTHER" id="PTHR11384:SF59">
    <property type="entry name" value="LYSOSOMAL COBALAMIN TRANSPORTER ABCD4"/>
    <property type="match status" value="1"/>
</dbReference>
<evidence type="ECO:0000256" key="5">
    <source>
        <dbReference type="ARBA" id="ARBA00022840"/>
    </source>
</evidence>
<keyword evidence="4" id="KW-0547">Nucleotide-binding</keyword>
<dbReference type="RefSeq" id="WP_154619768.1">
    <property type="nucleotide sequence ID" value="NZ_VUNL01000002.1"/>
</dbReference>
<keyword evidence="5 11" id="KW-0067">ATP-binding</keyword>
<evidence type="ECO:0000259" key="9">
    <source>
        <dbReference type="PROSITE" id="PS50893"/>
    </source>
</evidence>
<evidence type="ECO:0000313" key="11">
    <source>
        <dbReference type="EMBL" id="MSV24035.1"/>
    </source>
</evidence>
<feature type="transmembrane region" description="Helical" evidence="8">
    <location>
        <begin position="276"/>
        <end position="298"/>
    </location>
</feature>
<dbReference type="Proteomes" id="UP000430222">
    <property type="component" value="Unassembled WGS sequence"/>
</dbReference>
<dbReference type="Gene3D" id="1.20.1560.10">
    <property type="entry name" value="ABC transporter type 1, transmembrane domain"/>
    <property type="match status" value="1"/>
</dbReference>
<dbReference type="PROSITE" id="PS00211">
    <property type="entry name" value="ABC_TRANSPORTER_1"/>
    <property type="match status" value="1"/>
</dbReference>
<dbReference type="InterPro" id="IPR027417">
    <property type="entry name" value="P-loop_NTPase"/>
</dbReference>
<evidence type="ECO:0000256" key="2">
    <source>
        <dbReference type="ARBA" id="ARBA00022448"/>
    </source>
</evidence>
<keyword evidence="2" id="KW-0813">Transport</keyword>
<dbReference type="InterPro" id="IPR003439">
    <property type="entry name" value="ABC_transporter-like_ATP-bd"/>
</dbReference>
<keyword evidence="7 8" id="KW-0472">Membrane</keyword>
<feature type="transmembrane region" description="Helical" evidence="8">
    <location>
        <begin position="68"/>
        <end position="92"/>
    </location>
</feature>
<evidence type="ECO:0000313" key="12">
    <source>
        <dbReference type="Proteomes" id="UP000430222"/>
    </source>
</evidence>
<dbReference type="SMART" id="SM00382">
    <property type="entry name" value="AAA"/>
    <property type="match status" value="1"/>
</dbReference>
<evidence type="ECO:0000256" key="4">
    <source>
        <dbReference type="ARBA" id="ARBA00022741"/>
    </source>
</evidence>
<evidence type="ECO:0000259" key="10">
    <source>
        <dbReference type="PROSITE" id="PS50929"/>
    </source>
</evidence>
<keyword evidence="12" id="KW-1185">Reference proteome</keyword>
<comment type="subcellular location">
    <subcellularLocation>
        <location evidence="1">Cell membrane</location>
        <topology evidence="1">Multi-pass membrane protein</topology>
    </subcellularLocation>
</comment>